<dbReference type="InterPro" id="IPR045851">
    <property type="entry name" value="AMP-bd_C_sf"/>
</dbReference>
<dbReference type="InterPro" id="IPR020806">
    <property type="entry name" value="PKS_PP-bd"/>
</dbReference>
<dbReference type="Pfam" id="PF00550">
    <property type="entry name" value="PP-binding"/>
    <property type="match status" value="1"/>
</dbReference>
<dbReference type="InterPro" id="IPR025110">
    <property type="entry name" value="AMP-bd_C"/>
</dbReference>
<dbReference type="InterPro" id="IPR000873">
    <property type="entry name" value="AMP-dep_synth/lig_dom"/>
</dbReference>
<dbReference type="SMART" id="SM00823">
    <property type="entry name" value="PKS_PP"/>
    <property type="match status" value="1"/>
</dbReference>
<accession>A0A9W6SVY0</accession>
<evidence type="ECO:0000313" key="7">
    <source>
        <dbReference type="Proteomes" id="UP001165079"/>
    </source>
</evidence>
<dbReference type="Gene3D" id="3.40.50.720">
    <property type="entry name" value="NAD(P)-binding Rossmann-like Domain"/>
    <property type="match status" value="1"/>
</dbReference>
<feature type="domain" description="Carrier" evidence="5">
    <location>
        <begin position="864"/>
        <end position="939"/>
    </location>
</feature>
<dbReference type="GO" id="GO:0008610">
    <property type="term" value="P:lipid biosynthetic process"/>
    <property type="evidence" value="ECO:0007669"/>
    <property type="project" value="UniProtKB-ARBA"/>
</dbReference>
<evidence type="ECO:0000313" key="6">
    <source>
        <dbReference type="EMBL" id="GLZ81731.1"/>
    </source>
</evidence>
<comment type="cofactor">
    <cofactor evidence="1">
        <name>pantetheine 4'-phosphate</name>
        <dbReference type="ChEBI" id="CHEBI:47942"/>
    </cofactor>
</comment>
<dbReference type="EMBL" id="BSTX01000007">
    <property type="protein sequence ID" value="GLZ81731.1"/>
    <property type="molecule type" value="Genomic_DNA"/>
</dbReference>
<dbReference type="GO" id="GO:0016874">
    <property type="term" value="F:ligase activity"/>
    <property type="evidence" value="ECO:0007669"/>
    <property type="project" value="UniProtKB-KW"/>
</dbReference>
<dbReference type="InterPro" id="IPR042099">
    <property type="entry name" value="ANL_N_sf"/>
</dbReference>
<keyword evidence="7" id="KW-1185">Reference proteome</keyword>
<dbReference type="GO" id="GO:0031177">
    <property type="term" value="F:phosphopantetheine binding"/>
    <property type="evidence" value="ECO:0007669"/>
    <property type="project" value="InterPro"/>
</dbReference>
<evidence type="ECO:0000259" key="5">
    <source>
        <dbReference type="PROSITE" id="PS50075"/>
    </source>
</evidence>
<dbReference type="SUPFAM" id="SSF52777">
    <property type="entry name" value="CoA-dependent acyltransferases"/>
    <property type="match status" value="2"/>
</dbReference>
<dbReference type="Gene3D" id="3.30.559.10">
    <property type="entry name" value="Chloramphenicol acetyltransferase-like domain"/>
    <property type="match status" value="1"/>
</dbReference>
<keyword evidence="2" id="KW-0596">Phosphopantetheine</keyword>
<proteinExistence type="predicted"/>
<keyword evidence="4" id="KW-0436">Ligase</keyword>
<dbReference type="Pfam" id="PF00501">
    <property type="entry name" value="AMP-binding"/>
    <property type="match status" value="1"/>
</dbReference>
<dbReference type="InterPro" id="IPR020845">
    <property type="entry name" value="AMP-binding_CS"/>
</dbReference>
<dbReference type="PANTHER" id="PTHR44845:SF6">
    <property type="entry name" value="BETA-ALANINE-ACTIVATING ENZYME"/>
    <property type="match status" value="1"/>
</dbReference>
<dbReference type="AlphaFoldDB" id="A0A9W6SVY0"/>
<evidence type="ECO:0000256" key="1">
    <source>
        <dbReference type="ARBA" id="ARBA00001957"/>
    </source>
</evidence>
<dbReference type="InterPro" id="IPR036736">
    <property type="entry name" value="ACP-like_sf"/>
</dbReference>
<dbReference type="Gene3D" id="3.30.300.30">
    <property type="match status" value="1"/>
</dbReference>
<dbReference type="Pfam" id="PF13193">
    <property type="entry name" value="AMP-binding_C"/>
    <property type="match status" value="1"/>
</dbReference>
<evidence type="ECO:0000256" key="2">
    <source>
        <dbReference type="ARBA" id="ARBA00022450"/>
    </source>
</evidence>
<comment type="caution">
    <text evidence="6">The sequence shown here is derived from an EMBL/GenBank/DDBJ whole genome shotgun (WGS) entry which is preliminary data.</text>
</comment>
<reference evidence="6" key="1">
    <citation type="submission" date="2023-03" db="EMBL/GenBank/DDBJ databases">
        <title>Actinorhabdospora filicis NBRC 111898.</title>
        <authorList>
            <person name="Ichikawa N."/>
            <person name="Sato H."/>
            <person name="Tonouchi N."/>
        </authorList>
    </citation>
    <scope>NUCLEOTIDE SEQUENCE</scope>
    <source>
        <strain evidence="6">NBRC 111898</strain>
    </source>
</reference>
<protein>
    <recommendedName>
        <fullName evidence="5">Carrier domain-containing protein</fullName>
    </recommendedName>
</protein>
<dbReference type="InterPro" id="IPR023213">
    <property type="entry name" value="CAT-like_dom_sf"/>
</dbReference>
<keyword evidence="3" id="KW-0597">Phosphoprotein</keyword>
<dbReference type="PANTHER" id="PTHR44845">
    <property type="entry name" value="CARRIER DOMAIN-CONTAINING PROTEIN"/>
    <property type="match status" value="1"/>
</dbReference>
<sequence length="1270" mass="133616">MRATEAQLGILTGQRLDPESPIYSTCEILEIPGADAQRLRESVAAVVSAAETLHLTFRDAQAHLSPQGTVPPVASADGYADVLAAAREALTVPLDPERGPLFGYRVLAGPGRVWWLQLVHHAVLDGYGYGLLTRAVAAHYTRGEMPAFGPLAALAEADADYQASDRRDADRAHWTGLLAGRGPAAGLTDATAAPSRTTIRHAVPVSGLDGAWPHRVLAAVAAHVHRVTGSREVTLGLPVALRLGTPAARTPAMAMNIVPLALDVDPAAGMDALTTAVAARLKADRPHHAYRYEHLRRDLGLVGGGRMWGPVVNIIPFVEEPDFGGGPAIAHPVSAGPVDDLSVTMRGPGELLLEANPALYTPADLERHATGILACLAETGTVGRWRELPGEPAPEVRPVLDRIREHIAATPARVAIVDGEHQISYGRLGELMDLYRHRSAAQGVGPGHLLGIAMERGHAAVATMLTALDLGAGYLPLDPSGPRERNAAIVAEARPAFIAGADHFRDAMPAVEPRHEPAAPAYVIYTSGSTGRPKGVVVGRAALDFFVSAAIPRYGITAADRVLQFAPLHFDAAVEEIFCTLAAGATLVIRDESALESPAAFLSFVEGREITVLDLPTAYWHELVYALDAGTAVLPSCVRTVIIGGEAALPERVRQWFAAVGTGVRLINTYGPTETTVVCLAADLSPEDGATVPIGRPLPGVRAFLGPGEELLIGGPGLASGYLERPELSVARWTELGGVLLYRTGDRVREHVGDPVTVGYVGRVDDELKISGHRIHPQEVEAALLTHPSVREAAVVPQSANGRISLTAHVVSTVDAGELRAHAAARLTGPAVPRIHLVAALPRTPSGKIDRRALAASEITAEPVTGSAGERLVAGIWAEVLGAPVTDPAADFFALGGGSLQAVAVAARLSAALGRPIGATLLFAHPTVAGLTIALSTPDVSPAGDTMLADSVLPAHDLGPAASGDRILLTGATGFVGAHLLDALSTRDAEIVCAVRGGASRLAEAARRHGLPEPKATVVAADFPAAPEGAFAEIWHCAAEVSLTRGYASMRAANVLTVAALLESALRHRSRFHQVSTVAVGAGLAELPEDFVPAHDGLRDGYQRGKWAAEELVRQAIGRGLRATVHRLGRVTGGTERPYINPADLVWRLVRAGLTVGALPDLDVSEPWTPADWATREMAAETRTGVVNLVPTAPVRLRDVWAWIGEDRGLPVVPLPRWRELLAGSTDPEHLATAAFFDLHEALRPPRLHGGRAVPAVTRDQVLMCLSTVD</sequence>
<dbReference type="PROSITE" id="PS50075">
    <property type="entry name" value="CARRIER"/>
    <property type="match status" value="1"/>
</dbReference>
<dbReference type="Gene3D" id="3.40.50.12780">
    <property type="entry name" value="N-terminal domain of ligase-like"/>
    <property type="match status" value="1"/>
</dbReference>
<dbReference type="PROSITE" id="PS00455">
    <property type="entry name" value="AMP_BINDING"/>
    <property type="match status" value="1"/>
</dbReference>
<dbReference type="Gene3D" id="1.10.1200.10">
    <property type="entry name" value="ACP-like"/>
    <property type="match status" value="1"/>
</dbReference>
<dbReference type="InterPro" id="IPR036291">
    <property type="entry name" value="NAD(P)-bd_dom_sf"/>
</dbReference>
<dbReference type="Pfam" id="PF00668">
    <property type="entry name" value="Condensation"/>
    <property type="match status" value="1"/>
</dbReference>
<dbReference type="InterPro" id="IPR013120">
    <property type="entry name" value="FAR_NAD-bd"/>
</dbReference>
<dbReference type="Pfam" id="PF07993">
    <property type="entry name" value="NAD_binding_4"/>
    <property type="match status" value="2"/>
</dbReference>
<organism evidence="6 7">
    <name type="scientific">Actinorhabdospora filicis</name>
    <dbReference type="NCBI Taxonomy" id="1785913"/>
    <lineage>
        <taxon>Bacteria</taxon>
        <taxon>Bacillati</taxon>
        <taxon>Actinomycetota</taxon>
        <taxon>Actinomycetes</taxon>
        <taxon>Micromonosporales</taxon>
        <taxon>Micromonosporaceae</taxon>
        <taxon>Actinorhabdospora</taxon>
    </lineage>
</organism>
<name>A0A9W6SVY0_9ACTN</name>
<dbReference type="RefSeq" id="WP_285667283.1">
    <property type="nucleotide sequence ID" value="NZ_BSTX01000007.1"/>
</dbReference>
<dbReference type="SUPFAM" id="SSF47336">
    <property type="entry name" value="ACP-like"/>
    <property type="match status" value="1"/>
</dbReference>
<dbReference type="InterPro" id="IPR009081">
    <property type="entry name" value="PP-bd_ACP"/>
</dbReference>
<dbReference type="CDD" id="cd05930">
    <property type="entry name" value="A_NRPS"/>
    <property type="match status" value="1"/>
</dbReference>
<dbReference type="SUPFAM" id="SSF56801">
    <property type="entry name" value="Acetyl-CoA synthetase-like"/>
    <property type="match status" value="1"/>
</dbReference>
<dbReference type="InterPro" id="IPR001242">
    <property type="entry name" value="Condensation_dom"/>
</dbReference>
<dbReference type="Proteomes" id="UP001165079">
    <property type="component" value="Unassembled WGS sequence"/>
</dbReference>
<gene>
    <name evidence="6" type="ORF">Afil01_65380</name>
</gene>
<dbReference type="Gene3D" id="3.30.559.30">
    <property type="entry name" value="Nonribosomal peptide synthetase, condensation domain"/>
    <property type="match status" value="1"/>
</dbReference>
<evidence type="ECO:0000256" key="4">
    <source>
        <dbReference type="ARBA" id="ARBA00022598"/>
    </source>
</evidence>
<evidence type="ECO:0000256" key="3">
    <source>
        <dbReference type="ARBA" id="ARBA00022553"/>
    </source>
</evidence>
<dbReference type="SUPFAM" id="SSF51735">
    <property type="entry name" value="NAD(P)-binding Rossmann-fold domains"/>
    <property type="match status" value="1"/>
</dbReference>